<name>A0A7G5C698_9BACL</name>
<dbReference type="EMBL" id="CP041969">
    <property type="protein sequence ID" value="QMV44732.1"/>
    <property type="molecule type" value="Genomic_DNA"/>
</dbReference>
<evidence type="ECO:0000313" key="2">
    <source>
        <dbReference type="Proteomes" id="UP000515679"/>
    </source>
</evidence>
<dbReference type="AlphaFoldDB" id="A0A7G5C698"/>
<sequence length="538" mass="59736">MPTYLRKDSIRLLEASAESLSLAIAGLGLPRRLILRDANVNNAAPIGLIGVSAELAMSSMLIQVNGPDALQLSNGHFKSGATILEEFRRLLRNPVPRLSFISKGIQNPTEHLTKIYEHTRRFKLLITLRASGLHTGNGPSFDVSLIAANDVISFLNELALSNRIKPYLPNIPQTPNIVRDRTLVVEDIARSIRETTNLNEQARLLSSVFLVLPEIPEEQPEWLNAFDRISISPREGDIAYLLNVLENAVPATLLRVNGGGEGLPVVVRNNDPNALPIAPQYLRREFTQIRDQWFADIGNANGRLTQGTLDLPPADFVLDAFVLRLNNLNVIQTGQFLTPHESWPFIVSSLSVNGTAGPFWFLVRATVDLNQLKAQILRVIEIGSGYLRNRRTEIIQGLDSIINNTPLSEITPFVQELLLAHESAESKKEHLNESIQRSKGSYRELSRDAEVVITEAYEGNISIGDVLIDIIENRVQIDDTRSKLYWIRILAESAYDEEDLPGLLAVLSTELYIPAHTAAKKAIRLVDFLSNGPSIEGN</sequence>
<protein>
    <submittedName>
        <fullName evidence="1">Uncharacterized protein</fullName>
    </submittedName>
</protein>
<dbReference type="RefSeq" id="WP_182301023.1">
    <property type="nucleotide sequence ID" value="NZ_CP041969.1"/>
</dbReference>
<proteinExistence type="predicted"/>
<reference evidence="1 2" key="1">
    <citation type="submission" date="2019-07" db="EMBL/GenBank/DDBJ databases">
        <authorList>
            <person name="Kim J.K."/>
            <person name="Cheong H.-M."/>
            <person name="Choi Y."/>
            <person name="Hwang K.J."/>
            <person name="Lee S."/>
            <person name="Choi C."/>
        </authorList>
    </citation>
    <scope>NUCLEOTIDE SEQUENCE [LARGE SCALE GENOMIC DNA]</scope>
    <source>
        <strain evidence="1 2">KS 22</strain>
    </source>
</reference>
<organism evidence="1 2">
    <name type="scientific">Cohnella cholangitidis</name>
    <dbReference type="NCBI Taxonomy" id="2598458"/>
    <lineage>
        <taxon>Bacteria</taxon>
        <taxon>Bacillati</taxon>
        <taxon>Bacillota</taxon>
        <taxon>Bacilli</taxon>
        <taxon>Bacillales</taxon>
        <taxon>Paenibacillaceae</taxon>
        <taxon>Cohnella</taxon>
    </lineage>
</organism>
<accession>A0A7G5C698</accession>
<gene>
    <name evidence="1" type="ORF">FPL14_28865</name>
</gene>
<keyword evidence="2" id="KW-1185">Reference proteome</keyword>
<dbReference type="KEGG" id="cchl:FPL14_28865"/>
<dbReference type="Proteomes" id="UP000515679">
    <property type="component" value="Chromosome"/>
</dbReference>
<evidence type="ECO:0000313" key="1">
    <source>
        <dbReference type="EMBL" id="QMV44732.1"/>
    </source>
</evidence>